<dbReference type="EMBL" id="JYIJ01000015">
    <property type="protein sequence ID" value="KWX04529.1"/>
    <property type="molecule type" value="Genomic_DNA"/>
</dbReference>
<evidence type="ECO:0000313" key="1">
    <source>
        <dbReference type="EMBL" id="KWX04529.1"/>
    </source>
</evidence>
<gene>
    <name evidence="1" type="ORF">TH66_08225</name>
</gene>
<protein>
    <submittedName>
        <fullName evidence="1">Uncharacterized protein</fullName>
    </submittedName>
</protein>
<reference evidence="1 2" key="1">
    <citation type="submission" date="2015-02" db="EMBL/GenBank/DDBJ databases">
        <title>Physiological reanalysis, assessment of diazotrophy, and genome sequences of multiple isolates of Streptomyces thermoautotrophicus.</title>
        <authorList>
            <person name="MacKellar D.C."/>
            <person name="Lieber L."/>
            <person name="Norman J."/>
            <person name="Bolger A."/>
            <person name="Tobin C."/>
            <person name="Murray J.W."/>
            <person name="Prell J."/>
        </authorList>
    </citation>
    <scope>NUCLEOTIDE SEQUENCE [LARGE SCALE GENOMIC DNA]</scope>
    <source>
        <strain evidence="1 2">UBT1</strain>
    </source>
</reference>
<name>A0A132N329_9ACTN</name>
<comment type="caution">
    <text evidence="1">The sequence shown here is derived from an EMBL/GenBank/DDBJ whole genome shotgun (WGS) entry which is preliminary data.</text>
</comment>
<dbReference type="Proteomes" id="UP000070659">
    <property type="component" value="Unassembled WGS sequence"/>
</dbReference>
<dbReference type="RefSeq" id="WP_066885488.1">
    <property type="nucleotide sequence ID" value="NZ_JYIJ01000015.1"/>
</dbReference>
<accession>A0A132N329</accession>
<proteinExistence type="predicted"/>
<evidence type="ECO:0000313" key="2">
    <source>
        <dbReference type="Proteomes" id="UP000070659"/>
    </source>
</evidence>
<organism evidence="1 2">
    <name type="scientific">Carbonactinospora thermoautotrophica</name>
    <dbReference type="NCBI Taxonomy" id="1469144"/>
    <lineage>
        <taxon>Bacteria</taxon>
        <taxon>Bacillati</taxon>
        <taxon>Actinomycetota</taxon>
        <taxon>Actinomycetes</taxon>
        <taxon>Kitasatosporales</taxon>
        <taxon>Carbonactinosporaceae</taxon>
        <taxon>Carbonactinospora</taxon>
    </lineage>
</organism>
<dbReference type="AlphaFoldDB" id="A0A132N329"/>
<sequence>MAASNAPVTPWRVPSTAIIFFRRKGIQPAVPRPVLDPALPGSELVAVRDPYRFDGHTPALRHLTPKWSGSDEEMFDFTLRAAAGQRDAAQNSTDMKVPTSVKPTLRYAARAGAL</sequence>
<dbReference type="OrthoDB" id="3284019at2"/>